<keyword evidence="8" id="KW-1071">Ligand-gated ion channel</keyword>
<evidence type="ECO:0000259" key="11">
    <source>
        <dbReference type="PROSITE" id="PS50042"/>
    </source>
</evidence>
<keyword evidence="5 10" id="KW-1133">Transmembrane helix</keyword>
<dbReference type="EMBL" id="JAKUCV010006706">
    <property type="protein sequence ID" value="KAJ4826309.1"/>
    <property type="molecule type" value="Genomic_DNA"/>
</dbReference>
<dbReference type="InterPro" id="IPR014710">
    <property type="entry name" value="RmlC-like_jellyroll"/>
</dbReference>
<dbReference type="GO" id="GO:0016020">
    <property type="term" value="C:membrane"/>
    <property type="evidence" value="ECO:0007669"/>
    <property type="project" value="UniProtKB-SubCell"/>
</dbReference>
<comment type="caution">
    <text evidence="12">The sequence shown here is derived from an EMBL/GenBank/DDBJ whole genome shotgun (WGS) entry which is preliminary data.</text>
</comment>
<gene>
    <name evidence="12" type="ORF">Tsubulata_004061</name>
</gene>
<feature type="transmembrane region" description="Helical" evidence="10">
    <location>
        <begin position="116"/>
        <end position="135"/>
    </location>
</feature>
<dbReference type="PANTHER" id="PTHR45651:SF92">
    <property type="entry name" value="CYCLIC NUCLEOTIDE-BINDING DOMAIN-CONTAINING PROTEIN"/>
    <property type="match status" value="1"/>
</dbReference>
<accession>A0A9Q0F7D0</accession>
<dbReference type="AlphaFoldDB" id="A0A9Q0F7D0"/>
<dbReference type="CDD" id="cd00038">
    <property type="entry name" value="CAP_ED"/>
    <property type="match status" value="1"/>
</dbReference>
<keyword evidence="9" id="KW-0407">Ion channel</keyword>
<dbReference type="InterPro" id="IPR005821">
    <property type="entry name" value="Ion_trans_dom"/>
</dbReference>
<dbReference type="PROSITE" id="PS50042">
    <property type="entry name" value="CNMP_BINDING_3"/>
    <property type="match status" value="1"/>
</dbReference>
<dbReference type="GO" id="GO:0034220">
    <property type="term" value="P:monoatomic ion transmembrane transport"/>
    <property type="evidence" value="ECO:0007669"/>
    <property type="project" value="UniProtKB-KW"/>
</dbReference>
<evidence type="ECO:0000256" key="10">
    <source>
        <dbReference type="SAM" id="Phobius"/>
    </source>
</evidence>
<evidence type="ECO:0000256" key="2">
    <source>
        <dbReference type="ARBA" id="ARBA00010486"/>
    </source>
</evidence>
<keyword evidence="4 10" id="KW-0812">Transmembrane</keyword>
<proteinExistence type="inferred from homology"/>
<feature type="transmembrane region" description="Helical" evidence="10">
    <location>
        <begin position="414"/>
        <end position="445"/>
    </location>
</feature>
<dbReference type="Proteomes" id="UP001141552">
    <property type="component" value="Unassembled WGS sequence"/>
</dbReference>
<dbReference type="Gene3D" id="2.60.120.10">
    <property type="entry name" value="Jelly Rolls"/>
    <property type="match status" value="1"/>
</dbReference>
<dbReference type="OrthoDB" id="421226at2759"/>
<dbReference type="PANTHER" id="PTHR45651">
    <property type="entry name" value="CYCLIC NUCLEOTIDE-GATED ION CHANNEL 15-RELATED-RELATED"/>
    <property type="match status" value="1"/>
</dbReference>
<evidence type="ECO:0000313" key="13">
    <source>
        <dbReference type="Proteomes" id="UP001141552"/>
    </source>
</evidence>
<evidence type="ECO:0000256" key="5">
    <source>
        <dbReference type="ARBA" id="ARBA00022989"/>
    </source>
</evidence>
<dbReference type="Gene3D" id="1.10.287.630">
    <property type="entry name" value="Helix hairpin bin"/>
    <property type="match status" value="1"/>
</dbReference>
<comment type="similarity">
    <text evidence="2">Belongs to the cyclic nucleotide-gated cation channel (TC 1.A.1.5) family.</text>
</comment>
<dbReference type="InterPro" id="IPR000595">
    <property type="entry name" value="cNMP-bd_dom"/>
</dbReference>
<evidence type="ECO:0000256" key="9">
    <source>
        <dbReference type="ARBA" id="ARBA00023303"/>
    </source>
</evidence>
<evidence type="ECO:0000313" key="12">
    <source>
        <dbReference type="EMBL" id="KAJ4826309.1"/>
    </source>
</evidence>
<organism evidence="12 13">
    <name type="scientific">Turnera subulata</name>
    <dbReference type="NCBI Taxonomy" id="218843"/>
    <lineage>
        <taxon>Eukaryota</taxon>
        <taxon>Viridiplantae</taxon>
        <taxon>Streptophyta</taxon>
        <taxon>Embryophyta</taxon>
        <taxon>Tracheophyta</taxon>
        <taxon>Spermatophyta</taxon>
        <taxon>Magnoliopsida</taxon>
        <taxon>eudicotyledons</taxon>
        <taxon>Gunneridae</taxon>
        <taxon>Pentapetalae</taxon>
        <taxon>rosids</taxon>
        <taxon>fabids</taxon>
        <taxon>Malpighiales</taxon>
        <taxon>Passifloraceae</taxon>
        <taxon>Turnera</taxon>
    </lineage>
</organism>
<dbReference type="InterPro" id="IPR018490">
    <property type="entry name" value="cNMP-bd_dom_sf"/>
</dbReference>
<keyword evidence="6" id="KW-0406">Ion transport</keyword>
<dbReference type="Gene3D" id="1.10.287.70">
    <property type="match status" value="1"/>
</dbReference>
<name>A0A9Q0F7D0_9ROSI</name>
<comment type="subcellular location">
    <subcellularLocation>
        <location evidence="1">Membrane</location>
        <topology evidence="1">Multi-pass membrane protein</topology>
    </subcellularLocation>
</comment>
<dbReference type="SUPFAM" id="SSF81324">
    <property type="entry name" value="Voltage-gated potassium channels"/>
    <property type="match status" value="1"/>
</dbReference>
<evidence type="ECO:0000256" key="1">
    <source>
        <dbReference type="ARBA" id="ARBA00004141"/>
    </source>
</evidence>
<keyword evidence="7 10" id="KW-0472">Membrane</keyword>
<evidence type="ECO:0000256" key="8">
    <source>
        <dbReference type="ARBA" id="ARBA00023286"/>
    </source>
</evidence>
<reference evidence="12" key="2">
    <citation type="journal article" date="2023" name="Plants (Basel)">
        <title>Annotation of the Turnera subulata (Passifloraceae) Draft Genome Reveals the S-Locus Evolved after the Divergence of Turneroideae from Passifloroideae in a Stepwise Manner.</title>
        <authorList>
            <person name="Henning P.M."/>
            <person name="Roalson E.H."/>
            <person name="Mir W."/>
            <person name="McCubbin A.G."/>
            <person name="Shore J.S."/>
        </authorList>
    </citation>
    <scope>NUCLEOTIDE SEQUENCE</scope>
    <source>
        <strain evidence="12">F60SS</strain>
    </source>
</reference>
<sequence>MPSNFLTRCFSPNNWVNETSQPNKEGDNNQVFEYSKECQACTQVGVPVFHSTTSDGANQPEWQALAGSSLAPIHAPLPAHLHHHRPNRIHNSTCAPGPFGPVLDPRGKKVKRFNRVLLLARGLTLAIDPLFYYALSLSLGRGGVPCVHVDNTVAAIVIVARTCLDAVHLWHVWLQFRLAYVSRESLVVGCGKLVWDARAVASHYVKSLKGLWLDVFVILPLPQLILWFLVPKLVREDEINLALKIMLLIFLFQFLPKVYHGFCFMRRIRDVTGYIFGTVWWGFGLNLIAYLVVTHIIGGCWYMLAMQRIMTCLKQHGEANGNCSLTSSCSKDVCYKYMTAKAKFGNPCGNGSKLMEIPMCLDEGGPFNYGIYSQALLVVSNQSLAVKVFYPIYWGMLNLSSFGNNLDPTSNLAEVMFCISIVISGVALFTLLIGNVQIFLQVVLAKNEKIQLKHRDIEWWMQRRQLPSTLRHRVRRFDRKRWELMGIEDEMHWIQELPDGLRRDIKRFVCLDLIKKVPLFNILDDQILDSICDRVKPLIFPKHEKILREGEPVPWMIFIMSGRVERRQCLSRGRVAKSVLKPGGFLGDELVSWCLRRPFIDRLPASSATFVCMESAEAYGLDAHDLKCITDLFRYRFASKKIKQTLRYYSSNWRSWAAVRIQFAWRQNRVRFKDPVILLTTNGSIEDRLRQYATMFMSIRPHDHLE</sequence>
<evidence type="ECO:0000256" key="6">
    <source>
        <dbReference type="ARBA" id="ARBA00023065"/>
    </source>
</evidence>
<dbReference type="SUPFAM" id="SSF51206">
    <property type="entry name" value="cAMP-binding domain-like"/>
    <property type="match status" value="1"/>
</dbReference>
<protein>
    <recommendedName>
        <fullName evidence="11">Cyclic nucleotide-binding domain-containing protein</fullName>
    </recommendedName>
</protein>
<keyword evidence="13" id="KW-1185">Reference proteome</keyword>
<feature type="domain" description="Cyclic nucleotide-binding" evidence="11">
    <location>
        <begin position="519"/>
        <end position="588"/>
    </location>
</feature>
<evidence type="ECO:0000256" key="7">
    <source>
        <dbReference type="ARBA" id="ARBA00023136"/>
    </source>
</evidence>
<feature type="transmembrane region" description="Helical" evidence="10">
    <location>
        <begin position="375"/>
        <end position="394"/>
    </location>
</feature>
<feature type="transmembrane region" description="Helical" evidence="10">
    <location>
        <begin position="211"/>
        <end position="229"/>
    </location>
</feature>
<reference evidence="12" key="1">
    <citation type="submission" date="2022-02" db="EMBL/GenBank/DDBJ databases">
        <authorList>
            <person name="Henning P.M."/>
            <person name="McCubbin A.G."/>
            <person name="Shore J.S."/>
        </authorList>
    </citation>
    <scope>NUCLEOTIDE SEQUENCE</scope>
    <source>
        <strain evidence="12">F60SS</strain>
        <tissue evidence="12">Leaves</tissue>
    </source>
</reference>
<evidence type="ECO:0000256" key="4">
    <source>
        <dbReference type="ARBA" id="ARBA00022692"/>
    </source>
</evidence>
<feature type="transmembrane region" description="Helical" evidence="10">
    <location>
        <begin position="241"/>
        <end position="259"/>
    </location>
</feature>
<evidence type="ECO:0000256" key="3">
    <source>
        <dbReference type="ARBA" id="ARBA00022448"/>
    </source>
</evidence>
<dbReference type="Pfam" id="PF00520">
    <property type="entry name" value="Ion_trans"/>
    <property type="match status" value="1"/>
</dbReference>
<keyword evidence="3" id="KW-0813">Transport</keyword>
<feature type="transmembrane region" description="Helical" evidence="10">
    <location>
        <begin position="279"/>
        <end position="304"/>
    </location>
</feature>